<protein>
    <submittedName>
        <fullName evidence="2">Uncharacterized protein</fullName>
    </submittedName>
</protein>
<organism evidence="2 3">
    <name type="scientific">Austropuccinia psidii MF-1</name>
    <dbReference type="NCBI Taxonomy" id="1389203"/>
    <lineage>
        <taxon>Eukaryota</taxon>
        <taxon>Fungi</taxon>
        <taxon>Dikarya</taxon>
        <taxon>Basidiomycota</taxon>
        <taxon>Pucciniomycotina</taxon>
        <taxon>Pucciniomycetes</taxon>
        <taxon>Pucciniales</taxon>
        <taxon>Sphaerophragmiaceae</taxon>
        <taxon>Austropuccinia</taxon>
    </lineage>
</organism>
<keyword evidence="3" id="KW-1185">Reference proteome</keyword>
<accession>A0A9Q3JBZ5</accession>
<evidence type="ECO:0000256" key="1">
    <source>
        <dbReference type="SAM" id="MobiDB-lite"/>
    </source>
</evidence>
<feature type="compositionally biased region" description="Basic and acidic residues" evidence="1">
    <location>
        <begin position="42"/>
        <end position="57"/>
    </location>
</feature>
<reference evidence="2" key="1">
    <citation type="submission" date="2021-03" db="EMBL/GenBank/DDBJ databases">
        <title>Draft genome sequence of rust myrtle Austropuccinia psidii MF-1, a brazilian biotype.</title>
        <authorList>
            <person name="Quecine M.C."/>
            <person name="Pachon D.M.R."/>
            <person name="Bonatelli M.L."/>
            <person name="Correr F.H."/>
            <person name="Franceschini L.M."/>
            <person name="Leite T.F."/>
            <person name="Margarido G.R.A."/>
            <person name="Almeida C.A."/>
            <person name="Ferrarezi J.A."/>
            <person name="Labate C.A."/>
        </authorList>
    </citation>
    <scope>NUCLEOTIDE SEQUENCE</scope>
    <source>
        <strain evidence="2">MF-1</strain>
    </source>
</reference>
<gene>
    <name evidence="2" type="ORF">O181_098625</name>
</gene>
<evidence type="ECO:0000313" key="2">
    <source>
        <dbReference type="EMBL" id="MBW0558910.1"/>
    </source>
</evidence>
<dbReference type="EMBL" id="AVOT02067344">
    <property type="protein sequence ID" value="MBW0558910.1"/>
    <property type="molecule type" value="Genomic_DNA"/>
</dbReference>
<proteinExistence type="predicted"/>
<dbReference type="Proteomes" id="UP000765509">
    <property type="component" value="Unassembled WGS sequence"/>
</dbReference>
<sequence length="141" mass="15677">MDAIFGKNSNVQGINVKDTSSKGKNKQIEETHSESDDDIDNHDDSDKNELSSDHEKVEEVVVVDKKVISSDAEILLVKTESKPNKSGPKGSLPSLSVNVRDKGVLGTLKRTLGSKDRQMSQQLDYNCQRDEWQSQIFGTTR</sequence>
<feature type="region of interest" description="Disordered" evidence="1">
    <location>
        <begin position="1"/>
        <end position="57"/>
    </location>
</feature>
<dbReference type="AlphaFoldDB" id="A0A9Q3JBZ5"/>
<evidence type="ECO:0000313" key="3">
    <source>
        <dbReference type="Proteomes" id="UP000765509"/>
    </source>
</evidence>
<comment type="caution">
    <text evidence="2">The sequence shown here is derived from an EMBL/GenBank/DDBJ whole genome shotgun (WGS) entry which is preliminary data.</text>
</comment>
<name>A0A9Q3JBZ5_9BASI</name>